<reference evidence="1 2" key="1">
    <citation type="submission" date="2020-08" db="EMBL/GenBank/DDBJ databases">
        <title>Sequencing the genomes of 1000 actinobacteria strains.</title>
        <authorList>
            <person name="Klenk H.-P."/>
        </authorList>
    </citation>
    <scope>NUCLEOTIDE SEQUENCE [LARGE SCALE GENOMIC DNA]</scope>
    <source>
        <strain evidence="1 2">DSM 105369</strain>
    </source>
</reference>
<organism evidence="1 2">
    <name type="scientific">Flexivirga oryzae</name>
    <dbReference type="NCBI Taxonomy" id="1794944"/>
    <lineage>
        <taxon>Bacteria</taxon>
        <taxon>Bacillati</taxon>
        <taxon>Actinomycetota</taxon>
        <taxon>Actinomycetes</taxon>
        <taxon>Micrococcales</taxon>
        <taxon>Dermacoccaceae</taxon>
        <taxon>Flexivirga</taxon>
    </lineage>
</organism>
<dbReference type="EMBL" id="JACHVQ010000001">
    <property type="protein sequence ID" value="MBB2892160.1"/>
    <property type="molecule type" value="Genomic_DNA"/>
</dbReference>
<dbReference type="Proteomes" id="UP000559182">
    <property type="component" value="Unassembled WGS sequence"/>
</dbReference>
<dbReference type="AlphaFoldDB" id="A0A839N355"/>
<name>A0A839N355_9MICO</name>
<gene>
    <name evidence="1" type="ORF">FHU39_002144</name>
</gene>
<comment type="caution">
    <text evidence="1">The sequence shown here is derived from an EMBL/GenBank/DDBJ whole genome shotgun (WGS) entry which is preliminary data.</text>
</comment>
<keyword evidence="2" id="KW-1185">Reference proteome</keyword>
<dbReference type="PROSITE" id="PS51257">
    <property type="entry name" value="PROKAR_LIPOPROTEIN"/>
    <property type="match status" value="1"/>
</dbReference>
<dbReference type="RefSeq" id="WP_183320311.1">
    <property type="nucleotide sequence ID" value="NZ_JACHVQ010000001.1"/>
</dbReference>
<sequence>MGRFTAAARRYGQPGAASCTAVAAIMLISGCGSPPETACAPEWATTGKVTILITDHSDALGWLTAHVCIHHGCRSAPVKSSGGAHISGAEITDTPPLSATVYVTDSAGKVVIPRHTVTLKPSEHTTPLDSCSELEIYRATASVPSG</sequence>
<evidence type="ECO:0008006" key="3">
    <source>
        <dbReference type="Google" id="ProtNLM"/>
    </source>
</evidence>
<accession>A0A839N355</accession>
<proteinExistence type="predicted"/>
<evidence type="ECO:0000313" key="2">
    <source>
        <dbReference type="Proteomes" id="UP000559182"/>
    </source>
</evidence>
<protein>
    <recommendedName>
        <fullName evidence="3">Lipoprotein</fullName>
    </recommendedName>
</protein>
<evidence type="ECO:0000313" key="1">
    <source>
        <dbReference type="EMBL" id="MBB2892160.1"/>
    </source>
</evidence>